<evidence type="ECO:0000256" key="8">
    <source>
        <dbReference type="SAM" id="MobiDB-lite"/>
    </source>
</evidence>
<protein>
    <recommendedName>
        <fullName evidence="7">tRNA (guanine(26)-N(2))-dimethyltransferase</fullName>
        <ecNumber evidence="7">2.1.1.216</ecNumber>
    </recommendedName>
</protein>
<dbReference type="Pfam" id="PF02005">
    <property type="entry name" value="TRM"/>
    <property type="match status" value="2"/>
</dbReference>
<dbReference type="Gene3D" id="3.40.50.150">
    <property type="entry name" value="Vaccinia Virus protein VP39"/>
    <property type="match status" value="1"/>
</dbReference>
<keyword evidence="1 7" id="KW-0820">tRNA-binding</keyword>
<dbReference type="Gene3D" id="3.30.56.70">
    <property type="entry name" value="N2,N2-dimethylguanosine tRNA methyltransferase, C-terminal domain"/>
    <property type="match status" value="1"/>
</dbReference>
<feature type="compositionally biased region" description="Low complexity" evidence="8">
    <location>
        <begin position="40"/>
        <end position="58"/>
    </location>
</feature>
<feature type="region of interest" description="Disordered" evidence="8">
    <location>
        <begin position="1"/>
        <end position="59"/>
    </location>
</feature>
<comment type="similarity">
    <text evidence="7">Belongs to the class I-like SAM-binding methyltransferase superfamily. Trm1 family.</text>
</comment>
<keyword evidence="3 7" id="KW-0808">Transferase</keyword>
<evidence type="ECO:0000256" key="7">
    <source>
        <dbReference type="PROSITE-ProRule" id="PRU00958"/>
    </source>
</evidence>
<dbReference type="PANTHER" id="PTHR10631">
    <property type="entry name" value="N 2 ,N 2 -DIMETHYLGUANOSINE TRNA METHYLTRANSFERASE"/>
    <property type="match status" value="1"/>
</dbReference>
<keyword evidence="4 7" id="KW-0949">S-adenosyl-L-methionine</keyword>
<dbReference type="GO" id="GO:0005634">
    <property type="term" value="C:nucleus"/>
    <property type="evidence" value="ECO:0007669"/>
    <property type="project" value="TreeGrafter"/>
</dbReference>
<dbReference type="GO" id="GO:0000049">
    <property type="term" value="F:tRNA binding"/>
    <property type="evidence" value="ECO:0007669"/>
    <property type="project" value="UniProtKB-UniRule"/>
</dbReference>
<evidence type="ECO:0000313" key="9">
    <source>
        <dbReference type="EMBL" id="CAE0488178.1"/>
    </source>
</evidence>
<name>A0A7S3VJ44_DUNTE</name>
<proteinExistence type="inferred from homology"/>
<evidence type="ECO:0000256" key="1">
    <source>
        <dbReference type="ARBA" id="ARBA00022555"/>
    </source>
</evidence>
<gene>
    <name evidence="9" type="ORF">DTER00134_LOCUS3242</name>
</gene>
<feature type="region of interest" description="Disordered" evidence="8">
    <location>
        <begin position="394"/>
        <end position="415"/>
    </location>
</feature>
<dbReference type="GO" id="GO:0002940">
    <property type="term" value="P:tRNA N2-guanine methylation"/>
    <property type="evidence" value="ECO:0007669"/>
    <property type="project" value="TreeGrafter"/>
</dbReference>
<comment type="catalytic activity">
    <reaction evidence="7">
        <text>guanosine(26) in tRNA + 2 S-adenosyl-L-methionine = N(2)-dimethylguanosine(26) in tRNA + 2 S-adenosyl-L-homocysteine + 2 H(+)</text>
        <dbReference type="Rhea" id="RHEA:43140"/>
        <dbReference type="Rhea" id="RHEA-COMP:10359"/>
        <dbReference type="Rhea" id="RHEA-COMP:10360"/>
        <dbReference type="ChEBI" id="CHEBI:15378"/>
        <dbReference type="ChEBI" id="CHEBI:57856"/>
        <dbReference type="ChEBI" id="CHEBI:59789"/>
        <dbReference type="ChEBI" id="CHEBI:74269"/>
        <dbReference type="ChEBI" id="CHEBI:74513"/>
        <dbReference type="EC" id="2.1.1.216"/>
    </reaction>
</comment>
<dbReference type="PANTHER" id="PTHR10631:SF9">
    <property type="entry name" value="TRNA (GUANINE(26)-N(2))-DIMETHYLTRANSFERASE"/>
    <property type="match status" value="1"/>
</dbReference>
<keyword evidence="2 7" id="KW-0489">Methyltransferase</keyword>
<dbReference type="AlphaFoldDB" id="A0A7S3VJ44"/>
<dbReference type="SUPFAM" id="SSF53335">
    <property type="entry name" value="S-adenosyl-L-methionine-dependent methyltransferases"/>
    <property type="match status" value="1"/>
</dbReference>
<dbReference type="GO" id="GO:0160104">
    <property type="term" value="F:tRNA (guanine(26)-N2)-dimethyltransferase activity"/>
    <property type="evidence" value="ECO:0007669"/>
    <property type="project" value="UniProtKB-UniRule"/>
</dbReference>
<dbReference type="InterPro" id="IPR042296">
    <property type="entry name" value="tRNA_met_Trm1_C"/>
</dbReference>
<dbReference type="InterPro" id="IPR002905">
    <property type="entry name" value="Trm1"/>
</dbReference>
<keyword evidence="6 7" id="KW-0694">RNA-binding</keyword>
<accession>A0A7S3VJ44</accession>
<evidence type="ECO:0000256" key="5">
    <source>
        <dbReference type="ARBA" id="ARBA00022694"/>
    </source>
</evidence>
<dbReference type="InterPro" id="IPR029063">
    <property type="entry name" value="SAM-dependent_MTases_sf"/>
</dbReference>
<sequence>MLSSNVNTSRHKQLPAGTDRHQQNLIQHGSQQRTRRRASAPRPSLAAEQSSAQPAAQEVNQERGMPFLMGPAFYRLESGLSRDLSTLAAAVHKRRTGSLKVLDLMAGSGIRSARYLKQAGAQYVWCNDFDPRLQETQVMNLLCPDLEATGQNSHIEARTLLSKAQILRPGGLSRDVWHWEQEGEGSIVRVSQVDATRILTACFLNEDFYDVIDIDSFGSDSRFIGSSLDAVKHDGLLYLTSTDGFSAGGHRPARSLAAYGAFVRAGLPSSNENGLRMLIGVAVREGAVRGLRVTPVFSLYSFHGPVFRTMLRVTRSSQWPHKEYGFIGYCHVHGQTSKVPWKELSGAVCTCCGLSKKGKPLSLSGPIWTGPLHDRDEVQSIADEAAARGWQGYSFDDESSQSSQNKARELRSKKNGPQRLEDVLQIMLGEADERLRPGFINMEHLGKHLLSYPPRDVLIAELRAKGFAASRSHLETKAFRTSATLQEVIAVCIGLGLKLRESSDVCKSILAP</sequence>
<evidence type="ECO:0000256" key="3">
    <source>
        <dbReference type="ARBA" id="ARBA00022679"/>
    </source>
</evidence>
<dbReference type="PROSITE" id="PS51626">
    <property type="entry name" value="SAM_MT_TRM1"/>
    <property type="match status" value="1"/>
</dbReference>
<feature type="compositionally biased region" description="Polar residues" evidence="8">
    <location>
        <begin position="23"/>
        <end position="32"/>
    </location>
</feature>
<reference evidence="9" key="1">
    <citation type="submission" date="2021-01" db="EMBL/GenBank/DDBJ databases">
        <authorList>
            <person name="Corre E."/>
            <person name="Pelletier E."/>
            <person name="Niang G."/>
            <person name="Scheremetjew M."/>
            <person name="Finn R."/>
            <person name="Kale V."/>
            <person name="Holt S."/>
            <person name="Cochrane G."/>
            <person name="Meng A."/>
            <person name="Brown T."/>
            <person name="Cohen L."/>
        </authorList>
    </citation>
    <scope>NUCLEOTIDE SEQUENCE</scope>
    <source>
        <strain evidence="9">CCMP1320</strain>
    </source>
</reference>
<organism evidence="9">
    <name type="scientific">Dunaliella tertiolecta</name>
    <name type="common">Green alga</name>
    <dbReference type="NCBI Taxonomy" id="3047"/>
    <lineage>
        <taxon>Eukaryota</taxon>
        <taxon>Viridiplantae</taxon>
        <taxon>Chlorophyta</taxon>
        <taxon>core chlorophytes</taxon>
        <taxon>Chlorophyceae</taxon>
        <taxon>CS clade</taxon>
        <taxon>Chlamydomonadales</taxon>
        <taxon>Dunaliellaceae</taxon>
        <taxon>Dunaliella</taxon>
    </lineage>
</organism>
<evidence type="ECO:0000256" key="4">
    <source>
        <dbReference type="ARBA" id="ARBA00022691"/>
    </source>
</evidence>
<dbReference type="EC" id="2.1.1.216" evidence="7"/>
<evidence type="ECO:0000256" key="6">
    <source>
        <dbReference type="ARBA" id="ARBA00022884"/>
    </source>
</evidence>
<dbReference type="EMBL" id="HBIP01006320">
    <property type="protein sequence ID" value="CAE0488178.1"/>
    <property type="molecule type" value="Transcribed_RNA"/>
</dbReference>
<keyword evidence="5 7" id="KW-0819">tRNA processing</keyword>
<evidence type="ECO:0000256" key="2">
    <source>
        <dbReference type="ARBA" id="ARBA00022603"/>
    </source>
</evidence>